<keyword evidence="2" id="KW-0819">tRNA processing</keyword>
<reference evidence="10" key="1">
    <citation type="journal article" date="2018" name="Front. Microbiol.">
        <title>Genome-Based Analysis Reveals the Taxonomy and Diversity of the Family Idiomarinaceae.</title>
        <authorList>
            <person name="Liu Y."/>
            <person name="Lai Q."/>
            <person name="Shao Z."/>
        </authorList>
    </citation>
    <scope>NUCLEOTIDE SEQUENCE [LARGE SCALE GENOMIC DNA]</scope>
    <source>
        <strain evidence="10">AIS</strain>
    </source>
</reference>
<dbReference type="EMBL" id="PIPP01000007">
    <property type="protein sequence ID" value="RUO34423.1"/>
    <property type="molecule type" value="Genomic_DNA"/>
</dbReference>
<evidence type="ECO:0000256" key="2">
    <source>
        <dbReference type="ARBA" id="ARBA00022694"/>
    </source>
</evidence>
<dbReference type="Pfam" id="PF08351">
    <property type="entry name" value="TmcA_N"/>
    <property type="match status" value="1"/>
</dbReference>
<accession>A0A432WKV2</accession>
<dbReference type="SUPFAM" id="SSF55729">
    <property type="entry name" value="Acyl-CoA N-acyltransferases (Nat)"/>
    <property type="match status" value="1"/>
</dbReference>
<evidence type="ECO:0008006" key="11">
    <source>
        <dbReference type="Google" id="ProtNLM"/>
    </source>
</evidence>
<evidence type="ECO:0000256" key="5">
    <source>
        <dbReference type="ARBA" id="ARBA00023315"/>
    </source>
</evidence>
<dbReference type="InterPro" id="IPR038321">
    <property type="entry name" value="TmcA_C_sf"/>
</dbReference>
<dbReference type="GO" id="GO:0008033">
    <property type="term" value="P:tRNA processing"/>
    <property type="evidence" value="ECO:0007669"/>
    <property type="project" value="UniProtKB-KW"/>
</dbReference>
<dbReference type="InterPro" id="IPR032672">
    <property type="entry name" value="TmcA/NAT10/Kre33"/>
</dbReference>
<dbReference type="GO" id="GO:0000049">
    <property type="term" value="F:tRNA binding"/>
    <property type="evidence" value="ECO:0007669"/>
    <property type="project" value="TreeGrafter"/>
</dbReference>
<dbReference type="GO" id="GO:0005524">
    <property type="term" value="F:ATP binding"/>
    <property type="evidence" value="ECO:0007669"/>
    <property type="project" value="UniProtKB-KW"/>
</dbReference>
<evidence type="ECO:0000259" key="6">
    <source>
        <dbReference type="Pfam" id="PF05127"/>
    </source>
</evidence>
<protein>
    <recommendedName>
        <fullName evidence="11">N-acetyltransferase domain-containing protein</fullName>
    </recommendedName>
</protein>
<dbReference type="InterPro" id="IPR013562">
    <property type="entry name" value="TmcA/NAT10_N"/>
</dbReference>
<dbReference type="InterPro" id="IPR000182">
    <property type="entry name" value="GNAT_dom"/>
</dbReference>
<dbReference type="GO" id="GO:1990883">
    <property type="term" value="F:18S rRNA cytidine N-acetyltransferase activity"/>
    <property type="evidence" value="ECO:0007669"/>
    <property type="project" value="TreeGrafter"/>
</dbReference>
<keyword evidence="10" id="KW-1185">Reference proteome</keyword>
<evidence type="ECO:0000259" key="8">
    <source>
        <dbReference type="Pfam" id="PF13718"/>
    </source>
</evidence>
<keyword evidence="5" id="KW-0012">Acyltransferase</keyword>
<dbReference type="Gene3D" id="3.40.630.30">
    <property type="match status" value="1"/>
</dbReference>
<proteinExistence type="predicted"/>
<dbReference type="Gene3D" id="3.40.50.11040">
    <property type="match status" value="1"/>
</dbReference>
<dbReference type="InterPro" id="IPR027417">
    <property type="entry name" value="P-loop_NTPase"/>
</dbReference>
<keyword evidence="4" id="KW-0067">ATP-binding</keyword>
<dbReference type="Gene3D" id="3.40.50.300">
    <property type="entry name" value="P-loop containing nucleotide triphosphate hydrolases"/>
    <property type="match status" value="1"/>
</dbReference>
<sequence>MRGNVINPFRNPGNAGIFFQRGHKVQDILKPMNAISQTNVKHRQIILIEADTPFPNMAVPVLTLTADKVNQYRQYLGTEHSCVFFDASMQFHADALLAVSGTIAGGGCLVLKLPNQLTPSLQRLVQSLQSAGINTEFTKAAALNNYLAIYAREADNLAEYATSSQSFTATAEQANALKKLEHFDAGAVVLNAPRGRGKSSLLGMWIHAAYSKYKFTLCAPSKRQAKQIFATTGAEHFAFIAPDQLSSYQQGEHEWLLIDEAASIPSHLLTDLAIRCQRLAIATTTEGYESAGRGFALRFQQQLPQYFANILTLELYHPVRWGLGDPLETALNQCFCVYAAESNVALSGQPTYQHVHASELVPEALEQAFTLLTSAHYQTSPNDLRLLLDDPKQHLFLQWHENTLTGVCWVASEGPITETLIAPIYQGKRRPPGQLLPQSMCFHLRSKDAARLSMQRIVRIAIVPAVQKHGAGTALLQHVLSTLNANADLIGTSFGVSEHLHHFWVSNGFVPLRIGQHIDAASGMYSALYAHVYANEHSPAASADSDNSRKLVSDLFNRFCTYFPYQYLKLSHAQQLQWLNAWVTKQQREEPQKSQILHTYLADFAAGHIPFELLQPILAEAAFNTELEYGLLTHCAVNASSLADNAIEAGFHGKADLLTHLRALAMEALNSNTQT</sequence>
<feature type="domain" description="TmcA/NAT10 N-terminal" evidence="7">
    <location>
        <begin position="64"/>
        <end position="115"/>
    </location>
</feature>
<dbReference type="AlphaFoldDB" id="A0A432WKV2"/>
<evidence type="ECO:0000256" key="3">
    <source>
        <dbReference type="ARBA" id="ARBA00022741"/>
    </source>
</evidence>
<dbReference type="Proteomes" id="UP000286934">
    <property type="component" value="Unassembled WGS sequence"/>
</dbReference>
<feature type="domain" description="TcmA/NAT10 helicase" evidence="6">
    <location>
        <begin position="189"/>
        <end position="337"/>
    </location>
</feature>
<gene>
    <name evidence="9" type="ORF">CWE13_12435</name>
</gene>
<evidence type="ECO:0000313" key="10">
    <source>
        <dbReference type="Proteomes" id="UP000286934"/>
    </source>
</evidence>
<dbReference type="Pfam" id="PF13718">
    <property type="entry name" value="GNAT_acetyltr_2"/>
    <property type="match status" value="1"/>
</dbReference>
<keyword evidence="3" id="KW-0547">Nucleotide-binding</keyword>
<dbReference type="GO" id="GO:1904812">
    <property type="term" value="P:rRNA acetylation involved in maturation of SSU-rRNA"/>
    <property type="evidence" value="ECO:0007669"/>
    <property type="project" value="TreeGrafter"/>
</dbReference>
<dbReference type="PANTHER" id="PTHR10925:SF5">
    <property type="entry name" value="RNA CYTIDINE ACETYLTRANSFERASE"/>
    <property type="match status" value="1"/>
</dbReference>
<dbReference type="InterPro" id="IPR007807">
    <property type="entry name" value="TcmA/NAT10_helicase"/>
</dbReference>
<name>A0A432WKV2_9GAMM</name>
<dbReference type="Gene3D" id="1.20.120.890">
    <property type="entry name" value="tRNA(Met) cytidine acetyltransferase, tail domain"/>
    <property type="match status" value="1"/>
</dbReference>
<evidence type="ECO:0000259" key="7">
    <source>
        <dbReference type="Pfam" id="PF08351"/>
    </source>
</evidence>
<feature type="domain" description="N-acetyltransferase" evidence="8">
    <location>
        <begin position="369"/>
        <end position="479"/>
    </location>
</feature>
<evidence type="ECO:0000256" key="4">
    <source>
        <dbReference type="ARBA" id="ARBA00022840"/>
    </source>
</evidence>
<dbReference type="PANTHER" id="PTHR10925">
    <property type="entry name" value="N-ACETYLTRANSFERASE 10"/>
    <property type="match status" value="1"/>
</dbReference>
<dbReference type="SUPFAM" id="SSF52540">
    <property type="entry name" value="P-loop containing nucleoside triphosphate hydrolases"/>
    <property type="match status" value="1"/>
</dbReference>
<evidence type="ECO:0000256" key="1">
    <source>
        <dbReference type="ARBA" id="ARBA00022679"/>
    </source>
</evidence>
<dbReference type="InterPro" id="IPR016181">
    <property type="entry name" value="Acyl_CoA_acyltransferase"/>
</dbReference>
<keyword evidence="1" id="KW-0808">Transferase</keyword>
<comment type="caution">
    <text evidence="9">The sequence shown here is derived from an EMBL/GenBank/DDBJ whole genome shotgun (WGS) entry which is preliminary data.</text>
</comment>
<organism evidence="9 10">
    <name type="scientific">Aliidiomarina shirensis</name>
    <dbReference type="NCBI Taxonomy" id="1048642"/>
    <lineage>
        <taxon>Bacteria</taxon>
        <taxon>Pseudomonadati</taxon>
        <taxon>Pseudomonadota</taxon>
        <taxon>Gammaproteobacteria</taxon>
        <taxon>Alteromonadales</taxon>
        <taxon>Idiomarinaceae</taxon>
        <taxon>Aliidiomarina</taxon>
    </lineage>
</organism>
<dbReference type="Pfam" id="PF05127">
    <property type="entry name" value="NAT10_TcmA_helicase"/>
    <property type="match status" value="1"/>
</dbReference>
<evidence type="ECO:0000313" key="9">
    <source>
        <dbReference type="EMBL" id="RUO34423.1"/>
    </source>
</evidence>